<gene>
    <name evidence="1" type="ORF">NPIL_74061</name>
</gene>
<dbReference type="Proteomes" id="UP000887013">
    <property type="component" value="Unassembled WGS sequence"/>
</dbReference>
<organism evidence="1 2">
    <name type="scientific">Nephila pilipes</name>
    <name type="common">Giant wood spider</name>
    <name type="synonym">Nephila maculata</name>
    <dbReference type="NCBI Taxonomy" id="299642"/>
    <lineage>
        <taxon>Eukaryota</taxon>
        <taxon>Metazoa</taxon>
        <taxon>Ecdysozoa</taxon>
        <taxon>Arthropoda</taxon>
        <taxon>Chelicerata</taxon>
        <taxon>Arachnida</taxon>
        <taxon>Araneae</taxon>
        <taxon>Araneomorphae</taxon>
        <taxon>Entelegynae</taxon>
        <taxon>Araneoidea</taxon>
        <taxon>Nephilidae</taxon>
        <taxon>Nephila</taxon>
    </lineage>
</organism>
<dbReference type="EMBL" id="BMAW01017730">
    <property type="protein sequence ID" value="GFT55324.1"/>
    <property type="molecule type" value="Genomic_DNA"/>
</dbReference>
<dbReference type="AlphaFoldDB" id="A0A8X6TVS2"/>
<comment type="caution">
    <text evidence="1">The sequence shown here is derived from an EMBL/GenBank/DDBJ whole genome shotgun (WGS) entry which is preliminary data.</text>
</comment>
<reference evidence="1" key="1">
    <citation type="submission" date="2020-08" db="EMBL/GenBank/DDBJ databases">
        <title>Multicomponent nature underlies the extraordinary mechanical properties of spider dragline silk.</title>
        <authorList>
            <person name="Kono N."/>
            <person name="Nakamura H."/>
            <person name="Mori M."/>
            <person name="Yoshida Y."/>
            <person name="Ohtoshi R."/>
            <person name="Malay A.D."/>
            <person name="Moran D.A.P."/>
            <person name="Tomita M."/>
            <person name="Numata K."/>
            <person name="Arakawa K."/>
        </authorList>
    </citation>
    <scope>NUCLEOTIDE SEQUENCE</scope>
</reference>
<accession>A0A8X6TVS2</accession>
<sequence>MNAAGTEQRAVVRCSVRFLVAGHECNEDIYHRMCVDSAYGKRCLGRTAVKTGENVSMKGRKSPQLWNAFCKQRVVVNEFAVDTHIISSNENNSNAMAAASERLLPFYFNYHGRLLIHFLPQKGTINSAQYCSTITRFR</sequence>
<evidence type="ECO:0000313" key="1">
    <source>
        <dbReference type="EMBL" id="GFT55324.1"/>
    </source>
</evidence>
<name>A0A8X6TVS2_NEPPI</name>
<proteinExistence type="predicted"/>
<keyword evidence="2" id="KW-1185">Reference proteome</keyword>
<protein>
    <submittedName>
        <fullName evidence="1">Uncharacterized protein</fullName>
    </submittedName>
</protein>
<evidence type="ECO:0000313" key="2">
    <source>
        <dbReference type="Proteomes" id="UP000887013"/>
    </source>
</evidence>